<sequence length="40" mass="4722">VENHRGEIKLERELGRGSKFTIILPLDFTKYIDKQNYGDQ</sequence>
<dbReference type="Gene3D" id="3.30.565.10">
    <property type="entry name" value="Histidine kinase-like ATPase, C-terminal domain"/>
    <property type="match status" value="1"/>
</dbReference>
<protein>
    <recommendedName>
        <fullName evidence="2">Histidine kinase/HSP90-like ATPase domain-containing protein</fullName>
    </recommendedName>
</protein>
<evidence type="ECO:0008006" key="2">
    <source>
        <dbReference type="Google" id="ProtNLM"/>
    </source>
</evidence>
<evidence type="ECO:0000313" key="1">
    <source>
        <dbReference type="EMBL" id="GAI55620.1"/>
    </source>
</evidence>
<comment type="caution">
    <text evidence="1">The sequence shown here is derived from an EMBL/GenBank/DDBJ whole genome shotgun (WGS) entry which is preliminary data.</text>
</comment>
<proteinExistence type="predicted"/>
<dbReference type="InterPro" id="IPR036890">
    <property type="entry name" value="HATPase_C_sf"/>
</dbReference>
<dbReference type="AlphaFoldDB" id="X1QXL7"/>
<organism evidence="1">
    <name type="scientific">marine sediment metagenome</name>
    <dbReference type="NCBI Taxonomy" id="412755"/>
    <lineage>
        <taxon>unclassified sequences</taxon>
        <taxon>metagenomes</taxon>
        <taxon>ecological metagenomes</taxon>
    </lineage>
</organism>
<gene>
    <name evidence="1" type="ORF">S06H3_55069</name>
</gene>
<accession>X1QXL7</accession>
<dbReference type="SUPFAM" id="SSF55874">
    <property type="entry name" value="ATPase domain of HSP90 chaperone/DNA topoisomerase II/histidine kinase"/>
    <property type="match status" value="1"/>
</dbReference>
<feature type="non-terminal residue" evidence="1">
    <location>
        <position position="1"/>
    </location>
</feature>
<reference evidence="1" key="1">
    <citation type="journal article" date="2014" name="Front. Microbiol.">
        <title>High frequency of phylogenetically diverse reductive dehalogenase-homologous genes in deep subseafloor sedimentary metagenomes.</title>
        <authorList>
            <person name="Kawai M."/>
            <person name="Futagami T."/>
            <person name="Toyoda A."/>
            <person name="Takaki Y."/>
            <person name="Nishi S."/>
            <person name="Hori S."/>
            <person name="Arai W."/>
            <person name="Tsubouchi T."/>
            <person name="Morono Y."/>
            <person name="Uchiyama I."/>
            <person name="Ito T."/>
            <person name="Fujiyama A."/>
            <person name="Inagaki F."/>
            <person name="Takami H."/>
        </authorList>
    </citation>
    <scope>NUCLEOTIDE SEQUENCE</scope>
    <source>
        <strain evidence="1">Expedition CK06-06</strain>
    </source>
</reference>
<name>X1QXL7_9ZZZZ</name>
<dbReference type="EMBL" id="BARV01035272">
    <property type="protein sequence ID" value="GAI55620.1"/>
    <property type="molecule type" value="Genomic_DNA"/>
</dbReference>